<feature type="domain" description="Helix-hairpin-helix DNA-binding motif class 1" evidence="1">
    <location>
        <begin position="38"/>
        <end position="57"/>
    </location>
</feature>
<feature type="domain" description="Helix-hairpin-helix DNA-binding motif class 1" evidence="1">
    <location>
        <begin position="70"/>
        <end position="89"/>
    </location>
</feature>
<organism evidence="2">
    <name type="scientific">freshwater metagenome</name>
    <dbReference type="NCBI Taxonomy" id="449393"/>
    <lineage>
        <taxon>unclassified sequences</taxon>
        <taxon>metagenomes</taxon>
        <taxon>ecological metagenomes</taxon>
    </lineage>
</organism>
<dbReference type="SUPFAM" id="SSF47781">
    <property type="entry name" value="RuvA domain 2-like"/>
    <property type="match status" value="1"/>
</dbReference>
<name>A0A6J6FBG4_9ZZZZ</name>
<dbReference type="GO" id="GO:0006281">
    <property type="term" value="P:DNA repair"/>
    <property type="evidence" value="ECO:0007669"/>
    <property type="project" value="InterPro"/>
</dbReference>
<dbReference type="InterPro" id="IPR050066">
    <property type="entry name" value="UvrABC_protein_C"/>
</dbReference>
<dbReference type="PANTHER" id="PTHR30562">
    <property type="entry name" value="UVRC/OXIDOREDUCTASE"/>
    <property type="match status" value="1"/>
</dbReference>
<dbReference type="Gene3D" id="1.10.150.20">
    <property type="entry name" value="5' to 3' exonuclease, C-terminal subdomain"/>
    <property type="match status" value="1"/>
</dbReference>
<dbReference type="InterPro" id="IPR038476">
    <property type="entry name" value="UvrC_RNase_H_dom_sf"/>
</dbReference>
<dbReference type="Pfam" id="PF14520">
    <property type="entry name" value="HHH_5"/>
    <property type="match status" value="1"/>
</dbReference>
<evidence type="ECO:0000259" key="1">
    <source>
        <dbReference type="SMART" id="SM00278"/>
    </source>
</evidence>
<evidence type="ECO:0000313" key="2">
    <source>
        <dbReference type="EMBL" id="CAB4585019.1"/>
    </source>
</evidence>
<gene>
    <name evidence="2" type="ORF">UFOPK1726_01171</name>
</gene>
<protein>
    <submittedName>
        <fullName evidence="2">Unannotated protein</fullName>
    </submittedName>
</protein>
<reference evidence="2" key="1">
    <citation type="submission" date="2020-05" db="EMBL/GenBank/DDBJ databases">
        <authorList>
            <person name="Chiriac C."/>
            <person name="Salcher M."/>
            <person name="Ghai R."/>
            <person name="Kavagutti S V."/>
        </authorList>
    </citation>
    <scope>NUCLEOTIDE SEQUENCE</scope>
</reference>
<sequence length="105" mass="11703">MLPRDSQALYLLQQLRDETHRRAISHHRNRRSKLAVASILDEIVGVGPERRKMLLKHFGGATGLRTAGVSDLMLVKGISPKLAEDIYAYLHSTAESLPQSEGEDN</sequence>
<dbReference type="GO" id="GO:0003677">
    <property type="term" value="F:DNA binding"/>
    <property type="evidence" value="ECO:0007669"/>
    <property type="project" value="InterPro"/>
</dbReference>
<accession>A0A6J6FBG4</accession>
<proteinExistence type="predicted"/>
<dbReference type="InterPro" id="IPR003583">
    <property type="entry name" value="Hlx-hairpin-Hlx_DNA-bd_motif"/>
</dbReference>
<dbReference type="Gene3D" id="3.30.420.340">
    <property type="entry name" value="UvrC, RNAse H endonuclease domain"/>
    <property type="match status" value="1"/>
</dbReference>
<dbReference type="EMBL" id="CAEZTT010000179">
    <property type="protein sequence ID" value="CAB4585019.1"/>
    <property type="molecule type" value="Genomic_DNA"/>
</dbReference>
<dbReference type="PANTHER" id="PTHR30562:SF1">
    <property type="entry name" value="UVRABC SYSTEM PROTEIN C"/>
    <property type="match status" value="1"/>
</dbReference>
<dbReference type="SMART" id="SM00278">
    <property type="entry name" value="HhH1"/>
    <property type="match status" value="2"/>
</dbReference>
<dbReference type="GO" id="GO:0009380">
    <property type="term" value="C:excinuclease repair complex"/>
    <property type="evidence" value="ECO:0007669"/>
    <property type="project" value="TreeGrafter"/>
</dbReference>
<dbReference type="InterPro" id="IPR010994">
    <property type="entry name" value="RuvA_2-like"/>
</dbReference>
<dbReference type="AlphaFoldDB" id="A0A6J6FBG4"/>